<dbReference type="InterPro" id="IPR037274">
    <property type="entry name" value="Znf_CHY_sf"/>
</dbReference>
<dbReference type="SUPFAM" id="SSF161219">
    <property type="entry name" value="CHY zinc finger-like"/>
    <property type="match status" value="1"/>
</dbReference>
<sequence>MGSGMCGYISRLPWRVAAAMQALDGRFQFLWGIYKAHSRSEDEIVFPALESKQALRNVSHAYTLDHQEEEKQFSDLEQVMATLRSAPDVATARSSTLAARRMCAAVRASLETHIRAEEAELWPLFTEHFSTDEQQYLVGVIIGRTGAQVLQALLPWISGSFSLEDKEMMMGSLRQATKNTMFDQWLDAVTSGTAGGSGSGNEAVAGAAQTDGSNDNNNNNNSGGGGHVLEHPTPRTRYQEDTIDPDLARYLSISPAPGKEKGRNSTGPCSSGSGVKGRDGPAEELPVESSTFRPGWEDIFRMNQKQLEAAVMRVSADPNLEPGRKAYLIQNIMVSKYIVAQQRRMQEEQEEEGSSFTGASPNDGAAAGADPARFQGRAPRRTYHDAAQGILGCKHYKRRTQLVAPCCDQVFTCRLCHDEAMPSHRMDRSAVREMVCMECGTRQPVGSHCARCATQMARYYCNICHLFDDQEGRDIYHCPFCNVCRRGRGLGIDFFHCMSCNACMSLSLFKVHNCREKAMESNCPVCSEFLFDSADSIKELPCGHFMHTRCFAEYTRYNYTCPICSKSVGDMHVYFQMLDSLLASERLPPEYAGRMQQVLCNDCGKTGFTRFHWAYHSCPHCRSYNTRLL</sequence>
<dbReference type="CDD" id="cd16464">
    <property type="entry name" value="RING-H2_Pirh2-like"/>
    <property type="match status" value="1"/>
</dbReference>
<dbReference type="Pfam" id="PF01814">
    <property type="entry name" value="Hemerythrin"/>
    <property type="match status" value="1"/>
</dbReference>
<dbReference type="GO" id="GO:0005634">
    <property type="term" value="C:nucleus"/>
    <property type="evidence" value="ECO:0007669"/>
    <property type="project" value="TreeGrafter"/>
</dbReference>
<gene>
    <name evidence="9" type="ORF">DTER00134_LOCUS20788</name>
</gene>
<feature type="region of interest" description="Disordered" evidence="5">
    <location>
        <begin position="343"/>
        <end position="371"/>
    </location>
</feature>
<keyword evidence="1" id="KW-0479">Metal-binding</keyword>
<evidence type="ECO:0000256" key="5">
    <source>
        <dbReference type="SAM" id="MobiDB-lite"/>
    </source>
</evidence>
<dbReference type="EMBL" id="HBIP01034068">
    <property type="protein sequence ID" value="CAE0505715.1"/>
    <property type="molecule type" value="Transcribed_RNA"/>
</dbReference>
<dbReference type="SUPFAM" id="SSF161245">
    <property type="entry name" value="Zinc hairpin stack"/>
    <property type="match status" value="1"/>
</dbReference>
<dbReference type="InterPro" id="IPR037275">
    <property type="entry name" value="Znf_CTCHY_sf"/>
</dbReference>
<dbReference type="Gene3D" id="2.20.28.10">
    <property type="match status" value="1"/>
</dbReference>
<feature type="domain" description="RING-type" evidence="6">
    <location>
        <begin position="523"/>
        <end position="565"/>
    </location>
</feature>
<dbReference type="InterPro" id="IPR013083">
    <property type="entry name" value="Znf_RING/FYVE/PHD"/>
</dbReference>
<feature type="domain" description="CTCHY-type" evidence="8">
    <location>
        <begin position="456"/>
        <end position="522"/>
    </location>
</feature>
<feature type="compositionally biased region" description="Low complexity" evidence="5">
    <location>
        <begin position="211"/>
        <end position="221"/>
    </location>
</feature>
<dbReference type="InterPro" id="IPR008913">
    <property type="entry name" value="Znf_CHY"/>
</dbReference>
<dbReference type="Pfam" id="PF05495">
    <property type="entry name" value="zf-CHY"/>
    <property type="match status" value="1"/>
</dbReference>
<dbReference type="GO" id="GO:0016567">
    <property type="term" value="P:protein ubiquitination"/>
    <property type="evidence" value="ECO:0007669"/>
    <property type="project" value="TreeGrafter"/>
</dbReference>
<dbReference type="PROSITE" id="PS50089">
    <property type="entry name" value="ZF_RING_2"/>
    <property type="match status" value="1"/>
</dbReference>
<evidence type="ECO:0000256" key="4">
    <source>
        <dbReference type="PROSITE-ProRule" id="PRU00601"/>
    </source>
</evidence>
<accession>A0A7S3R8J5</accession>
<feature type="compositionally biased region" description="Low complexity" evidence="5">
    <location>
        <begin position="358"/>
        <end position="371"/>
    </location>
</feature>
<feature type="domain" description="CHY-type" evidence="7">
    <location>
        <begin position="386"/>
        <end position="454"/>
    </location>
</feature>
<evidence type="ECO:0000259" key="7">
    <source>
        <dbReference type="PROSITE" id="PS51266"/>
    </source>
</evidence>
<dbReference type="GO" id="GO:0006879">
    <property type="term" value="P:intracellular iron ion homeostasis"/>
    <property type="evidence" value="ECO:0007669"/>
    <property type="project" value="UniProtKB-ARBA"/>
</dbReference>
<dbReference type="PANTHER" id="PTHR21319">
    <property type="entry name" value="RING FINGER AND CHY ZINC FINGER DOMAIN-CONTAINING PROTEIN 1"/>
    <property type="match status" value="1"/>
</dbReference>
<dbReference type="SUPFAM" id="SSF57850">
    <property type="entry name" value="RING/U-box"/>
    <property type="match status" value="1"/>
</dbReference>
<evidence type="ECO:0000259" key="6">
    <source>
        <dbReference type="PROSITE" id="PS50089"/>
    </source>
</evidence>
<feature type="compositionally biased region" description="Basic and acidic residues" evidence="5">
    <location>
        <begin position="228"/>
        <end position="240"/>
    </location>
</feature>
<organism evidence="9">
    <name type="scientific">Dunaliella tertiolecta</name>
    <name type="common">Green alga</name>
    <dbReference type="NCBI Taxonomy" id="3047"/>
    <lineage>
        <taxon>Eukaryota</taxon>
        <taxon>Viridiplantae</taxon>
        <taxon>Chlorophyta</taxon>
        <taxon>core chlorophytes</taxon>
        <taxon>Chlorophyceae</taxon>
        <taxon>CS clade</taxon>
        <taxon>Chlamydomonadales</taxon>
        <taxon>Dunaliellaceae</taxon>
        <taxon>Dunaliella</taxon>
    </lineage>
</organism>
<keyword evidence="3" id="KW-0862">Zinc</keyword>
<evidence type="ECO:0000256" key="2">
    <source>
        <dbReference type="ARBA" id="ARBA00022771"/>
    </source>
</evidence>
<dbReference type="FunFam" id="3.30.40.10:FF:000208">
    <property type="entry name" value="Zinc finger protein-related isoform 1"/>
    <property type="match status" value="1"/>
</dbReference>
<evidence type="ECO:0000256" key="1">
    <source>
        <dbReference type="ARBA" id="ARBA00022723"/>
    </source>
</evidence>
<dbReference type="Gene3D" id="1.20.120.520">
    <property type="entry name" value="nmb1532 protein domain like"/>
    <property type="match status" value="1"/>
</dbReference>
<dbReference type="PROSITE" id="PS51270">
    <property type="entry name" value="ZF_CTCHY"/>
    <property type="match status" value="1"/>
</dbReference>
<dbReference type="GO" id="GO:0006511">
    <property type="term" value="P:ubiquitin-dependent protein catabolic process"/>
    <property type="evidence" value="ECO:0007669"/>
    <property type="project" value="TreeGrafter"/>
</dbReference>
<dbReference type="PANTHER" id="PTHR21319:SF0">
    <property type="entry name" value="AND RING FINGER DOMAIN PROTEIN, PUTATIVE (AFU_ORTHOLOGUE AFUA_1G08900)-RELATED"/>
    <property type="match status" value="1"/>
</dbReference>
<dbReference type="GO" id="GO:0008270">
    <property type="term" value="F:zinc ion binding"/>
    <property type="evidence" value="ECO:0007669"/>
    <property type="project" value="UniProtKB-KW"/>
</dbReference>
<proteinExistence type="predicted"/>
<reference evidence="9" key="1">
    <citation type="submission" date="2021-01" db="EMBL/GenBank/DDBJ databases">
        <authorList>
            <person name="Corre E."/>
            <person name="Pelletier E."/>
            <person name="Niang G."/>
            <person name="Scheremetjew M."/>
            <person name="Finn R."/>
            <person name="Kale V."/>
            <person name="Holt S."/>
            <person name="Cochrane G."/>
            <person name="Meng A."/>
            <person name="Brown T."/>
            <person name="Cohen L."/>
        </authorList>
    </citation>
    <scope>NUCLEOTIDE SEQUENCE</scope>
    <source>
        <strain evidence="9">CCMP1320</strain>
    </source>
</reference>
<protein>
    <submittedName>
        <fullName evidence="9">Uncharacterized protein</fullName>
    </submittedName>
</protein>
<dbReference type="GO" id="GO:0061630">
    <property type="term" value="F:ubiquitin protein ligase activity"/>
    <property type="evidence" value="ECO:0007669"/>
    <property type="project" value="TreeGrafter"/>
</dbReference>
<dbReference type="InterPro" id="IPR017921">
    <property type="entry name" value="Znf_CTCHY"/>
</dbReference>
<dbReference type="SMART" id="SM00184">
    <property type="entry name" value="RING"/>
    <property type="match status" value="1"/>
</dbReference>
<dbReference type="InterPro" id="IPR001841">
    <property type="entry name" value="Znf_RING"/>
</dbReference>
<dbReference type="CDD" id="cd12108">
    <property type="entry name" value="Hr-like"/>
    <property type="match status" value="1"/>
</dbReference>
<keyword evidence="2 4" id="KW-0863">Zinc-finger</keyword>
<dbReference type="Gene3D" id="3.30.40.10">
    <property type="entry name" value="Zinc/RING finger domain, C3HC4 (zinc finger)"/>
    <property type="match status" value="1"/>
</dbReference>
<dbReference type="InterPro" id="IPR012312">
    <property type="entry name" value="Hemerythrin-like"/>
</dbReference>
<dbReference type="Pfam" id="PF13639">
    <property type="entry name" value="zf-RING_2"/>
    <property type="match status" value="1"/>
</dbReference>
<evidence type="ECO:0000259" key="8">
    <source>
        <dbReference type="PROSITE" id="PS51270"/>
    </source>
</evidence>
<name>A0A7S3R8J5_DUNTE</name>
<dbReference type="PROSITE" id="PS51266">
    <property type="entry name" value="ZF_CHY"/>
    <property type="match status" value="1"/>
</dbReference>
<evidence type="ECO:0000256" key="3">
    <source>
        <dbReference type="ARBA" id="ARBA00022833"/>
    </source>
</evidence>
<dbReference type="AlphaFoldDB" id="A0A7S3R8J5"/>
<feature type="compositionally biased region" description="Polar residues" evidence="5">
    <location>
        <begin position="264"/>
        <end position="273"/>
    </location>
</feature>
<feature type="region of interest" description="Disordered" evidence="5">
    <location>
        <begin position="193"/>
        <end position="290"/>
    </location>
</feature>
<dbReference type="Pfam" id="PF14599">
    <property type="entry name" value="zinc_ribbon_6"/>
    <property type="match status" value="1"/>
</dbReference>
<dbReference type="InterPro" id="IPR039512">
    <property type="entry name" value="RCHY1_zinc-ribbon"/>
</dbReference>
<evidence type="ECO:0000313" key="9">
    <source>
        <dbReference type="EMBL" id="CAE0505715.1"/>
    </source>
</evidence>